<reference evidence="2" key="1">
    <citation type="journal article" date="2022" name="G3 (Bethesda)">
        <title>Unveiling the complete genome sequence of Alicyclobacillus acidoterrestris DSM 3922T, a taint-producing strain.</title>
        <authorList>
            <person name="Leonardo I.C."/>
            <person name="Barreto Crespo M.T."/>
            <person name="Gaspar F.B."/>
        </authorList>
    </citation>
    <scope>NUCLEOTIDE SEQUENCE [LARGE SCALE GENOMIC DNA]</scope>
    <source>
        <strain evidence="2">DSM 3922</strain>
    </source>
</reference>
<gene>
    <name evidence="1" type="ORF">K1I37_18510</name>
</gene>
<dbReference type="OrthoDB" id="2690514at2"/>
<dbReference type="EMBL" id="CP080467">
    <property type="protein sequence ID" value="UNO48627.1"/>
    <property type="molecule type" value="Genomic_DNA"/>
</dbReference>
<dbReference type="eggNOG" id="ENOG502Z80Z">
    <property type="taxonomic scope" value="Bacteria"/>
</dbReference>
<dbReference type="Pfam" id="PF10720">
    <property type="entry name" value="DUF2515"/>
    <property type="match status" value="1"/>
</dbReference>
<organism evidence="1 2">
    <name type="scientific">Alicyclobacillus acidoterrestris (strain ATCC 49025 / DSM 3922 / CIP 106132 / NCIMB 13137 / GD3B)</name>
    <dbReference type="NCBI Taxonomy" id="1356854"/>
    <lineage>
        <taxon>Bacteria</taxon>
        <taxon>Bacillati</taxon>
        <taxon>Bacillota</taxon>
        <taxon>Bacilli</taxon>
        <taxon>Bacillales</taxon>
        <taxon>Alicyclobacillaceae</taxon>
        <taxon>Alicyclobacillus</taxon>
    </lineage>
</organism>
<accession>T0C8X4</accession>
<proteinExistence type="predicted"/>
<dbReference type="Proteomes" id="UP000829401">
    <property type="component" value="Chromosome"/>
</dbReference>
<name>T0C8X4_ALIAG</name>
<dbReference type="AlphaFoldDB" id="T0C8X4"/>
<sequence length="391" mass="44301">MFDGIVNRVRLGWKMVCGRDRRQVAELVSRLNQAVGSDASPKLSAEEKAIVERILAKTREHNRNNLTRTEAYLAFYRDRPEVHWALLAHMVSRNGGWSMSDVKGEWFARIAEKVEQTRFFEFLERANWLIFGDAYPQLLLYAESVTSGRNLCHLLPALGVSRFMSPVWELFMQTHDPSLLTHALIINEQNFIEARVVQNAKYAEKVLFTPEFQTQSILGLNQVVFPYREEETGAIRLAGTVVAQFASLDARIATGKKLYRILFHKPALCEAIVAFAVATKHTGSRADYWPNVFTPTQRDNLLDAGYQPCFIERTGAARIYSPRLSAVWPDVSHAPVEAGDWFHDMSSVIHLFTPDTTEPTDFTADYVAASQTVEHVILAKEKLAALAKPFR</sequence>
<dbReference type="RefSeq" id="WP_021295234.1">
    <property type="nucleotide sequence ID" value="NZ_AURB01000052.1"/>
</dbReference>
<dbReference type="KEGG" id="aaco:K1I37_18510"/>
<keyword evidence="2" id="KW-1185">Reference proteome</keyword>
<evidence type="ECO:0000313" key="1">
    <source>
        <dbReference type="EMBL" id="UNO48627.1"/>
    </source>
</evidence>
<dbReference type="STRING" id="1356854.N007_20170"/>
<protein>
    <submittedName>
        <fullName evidence="1">DUF2515 domain-containing protein</fullName>
    </submittedName>
</protein>
<dbReference type="InterPro" id="IPR019658">
    <property type="entry name" value="DUF2515"/>
</dbReference>
<evidence type="ECO:0000313" key="2">
    <source>
        <dbReference type="Proteomes" id="UP000829401"/>
    </source>
</evidence>
<accession>A0A9E6ZEX9</accession>